<dbReference type="Proteomes" id="UP000583127">
    <property type="component" value="Unassembled WGS sequence"/>
</dbReference>
<protein>
    <submittedName>
        <fullName evidence="1">Uncharacterized protein</fullName>
    </submittedName>
</protein>
<dbReference type="InterPro" id="IPR011050">
    <property type="entry name" value="Pectin_lyase_fold/virulence"/>
</dbReference>
<evidence type="ECO:0000313" key="2">
    <source>
        <dbReference type="Proteomes" id="UP000583127"/>
    </source>
</evidence>
<dbReference type="InterPro" id="IPR012334">
    <property type="entry name" value="Pectin_lyas_fold"/>
</dbReference>
<dbReference type="AlphaFoldDB" id="A0A7Y0FGA0"/>
<proteinExistence type="predicted"/>
<name>A0A7Y0FGA0_9BURK</name>
<dbReference type="SUPFAM" id="SSF51126">
    <property type="entry name" value="Pectin lyase-like"/>
    <property type="match status" value="1"/>
</dbReference>
<dbReference type="RefSeq" id="WP_169501149.1">
    <property type="nucleotide sequence ID" value="NZ_JABBFZ010000027.1"/>
</dbReference>
<comment type="caution">
    <text evidence="1">The sequence shown here is derived from an EMBL/GenBank/DDBJ whole genome shotgun (WGS) entry which is preliminary data.</text>
</comment>
<sequence>MPTTTNFQPGQVLTHNGLNSAFAATASAVEMAVFENGVPSVAAMQALDTRIFTTVKTLGYRVPGDSGHGKYYFVPTATLPTPNGVTVFLSNDGRGYWQLVHRNEIWVEQAGAYGDALVTGGGHNDTAAIQAAMNALAQNAADSRSISTASAPNSRATVLFRSGRAYLCDQMFWRAGVSLKCSGEALIVPSVAAASAAATFAGDAYTNTAIAAYDSATVTGGAYAFMFNPQGITQTQKVDGVYVEGISVAPGWNFAALAGSRPTVGGFDFSYMEKNWGATRLRCANLAGTAFNFDDAQDAKVDRCEALLCDNGRLVGSSQWNATNAVVFHKMRLERNIYCNHISWNKGHFPPRGNIYQGDKIEIGAEISSTMTHPSCLVLASDGEARIGVHDVPGQFPNSVGTPMWSVGYGGVGASVYSGFSIKGGLAEAPSPGTGQFSNFLYLDTDATVNDFTQISDLRINNMADFAIKGNTVVENCGGNTNRSPVIRTNDNIPQGKLNHFVNTANAAAIEPSQVFGYSSTSGLPKTARRGLATVIATRIPTAAQLLAGLGGIVQKGSRANALAATLAVPNISGQGQDIDVVLYVSVTAGTPQTVELLTTHDISSAANWVSRGGVITLPNLTAVFPVPLRFHVLPGHYWGIVVNDTTVVTIPGNPTAMYDC</sequence>
<dbReference type="EMBL" id="JABBFZ010000027">
    <property type="protein sequence ID" value="NML34966.1"/>
    <property type="molecule type" value="Genomic_DNA"/>
</dbReference>
<accession>A0A7Y0FGA0</accession>
<reference evidence="1 2" key="1">
    <citation type="submission" date="2020-04" db="EMBL/GenBank/DDBJ databases">
        <title>Paraburkholderia sp. G-4-1-8 isolated from soil.</title>
        <authorList>
            <person name="Dahal R.H."/>
        </authorList>
    </citation>
    <scope>NUCLEOTIDE SEQUENCE [LARGE SCALE GENOMIC DNA]</scope>
    <source>
        <strain evidence="1 2">G-4-1-8</strain>
    </source>
</reference>
<gene>
    <name evidence="1" type="ORF">HHL14_29605</name>
</gene>
<dbReference type="Gene3D" id="2.160.20.10">
    <property type="entry name" value="Single-stranded right-handed beta-helix, Pectin lyase-like"/>
    <property type="match status" value="1"/>
</dbReference>
<organism evidence="1 2">
    <name type="scientific">Paraburkholderia antibiotica</name>
    <dbReference type="NCBI Taxonomy" id="2728839"/>
    <lineage>
        <taxon>Bacteria</taxon>
        <taxon>Pseudomonadati</taxon>
        <taxon>Pseudomonadota</taxon>
        <taxon>Betaproteobacteria</taxon>
        <taxon>Burkholderiales</taxon>
        <taxon>Burkholderiaceae</taxon>
        <taxon>Paraburkholderia</taxon>
    </lineage>
</organism>
<evidence type="ECO:0000313" key="1">
    <source>
        <dbReference type="EMBL" id="NML34966.1"/>
    </source>
</evidence>
<keyword evidence="2" id="KW-1185">Reference proteome</keyword>